<dbReference type="Proteomes" id="UP000037460">
    <property type="component" value="Unassembled WGS sequence"/>
</dbReference>
<proteinExistence type="predicted"/>
<name>A0A0M0JH02_9EUKA</name>
<dbReference type="EMBL" id="JWZX01002919">
    <property type="protein sequence ID" value="KOO25864.1"/>
    <property type="molecule type" value="Genomic_DNA"/>
</dbReference>
<comment type="caution">
    <text evidence="2">The sequence shown here is derived from an EMBL/GenBank/DDBJ whole genome shotgun (WGS) entry which is preliminary data.</text>
</comment>
<accession>A0A0M0JH02</accession>
<evidence type="ECO:0000313" key="3">
    <source>
        <dbReference type="Proteomes" id="UP000037460"/>
    </source>
</evidence>
<keyword evidence="3" id="KW-1185">Reference proteome</keyword>
<gene>
    <name evidence="2" type="ORF">Ctob_001401</name>
</gene>
<dbReference type="AlphaFoldDB" id="A0A0M0JH02"/>
<sequence length="148" mass="16140">MLRRPWLVLFIAVLPSSSEAAAAQCTATATWPDGTEIVRECIVEGEGKAKRSVASNSVTDEEMAWLKNTRWLWNNWREVILKGDGTFLAPAEDCESDGNPKCRWSAADDQIIVNFGGAGAHTLTVTSDQLISGFRDSDSDPVQAQRVG</sequence>
<reference evidence="3" key="1">
    <citation type="journal article" date="2015" name="PLoS Genet.">
        <title>Genome Sequence and Transcriptome Analyses of Chrysochromulina tobin: Metabolic Tools for Enhanced Algal Fitness in the Prominent Order Prymnesiales (Haptophyceae).</title>
        <authorList>
            <person name="Hovde B.T."/>
            <person name="Deodato C.R."/>
            <person name="Hunsperger H.M."/>
            <person name="Ryken S.A."/>
            <person name="Yost W."/>
            <person name="Jha R.K."/>
            <person name="Patterson J."/>
            <person name="Monnat R.J. Jr."/>
            <person name="Barlow S.B."/>
            <person name="Starkenburg S.R."/>
            <person name="Cattolico R.A."/>
        </authorList>
    </citation>
    <scope>NUCLEOTIDE SEQUENCE</scope>
    <source>
        <strain evidence="3">CCMP291</strain>
    </source>
</reference>
<protein>
    <submittedName>
        <fullName evidence="2">Uncharacterized protein</fullName>
    </submittedName>
</protein>
<evidence type="ECO:0000313" key="2">
    <source>
        <dbReference type="EMBL" id="KOO25864.1"/>
    </source>
</evidence>
<feature type="signal peptide" evidence="1">
    <location>
        <begin position="1"/>
        <end position="20"/>
    </location>
</feature>
<keyword evidence="1" id="KW-0732">Signal</keyword>
<evidence type="ECO:0000256" key="1">
    <source>
        <dbReference type="SAM" id="SignalP"/>
    </source>
</evidence>
<feature type="chain" id="PRO_5005601844" evidence="1">
    <location>
        <begin position="21"/>
        <end position="148"/>
    </location>
</feature>
<organism evidence="2 3">
    <name type="scientific">Chrysochromulina tobinii</name>
    <dbReference type="NCBI Taxonomy" id="1460289"/>
    <lineage>
        <taxon>Eukaryota</taxon>
        <taxon>Haptista</taxon>
        <taxon>Haptophyta</taxon>
        <taxon>Prymnesiophyceae</taxon>
        <taxon>Prymnesiales</taxon>
        <taxon>Chrysochromulinaceae</taxon>
        <taxon>Chrysochromulina</taxon>
    </lineage>
</organism>